<dbReference type="Proteomes" id="UP000290218">
    <property type="component" value="Unassembled WGS sequence"/>
</dbReference>
<gene>
    <name evidence="2" type="ORF">ESB00_08145</name>
</gene>
<keyword evidence="1" id="KW-1133">Transmembrane helix</keyword>
<feature type="transmembrane region" description="Helical" evidence="1">
    <location>
        <begin position="12"/>
        <end position="29"/>
    </location>
</feature>
<keyword evidence="3" id="KW-1185">Reference proteome</keyword>
<sequence>MKSDQVRRLIPGLLIATVVAGFGVELWLLQVARQQAQRSLLRLKGKQQEQAVLAGQIPAVNAENVRILAGEIQAARAMLVSLQAEFAIAPEEAKSGPGPERPVESYFSLQDTWQKLAREAAAAGVKVGAGETFGFSRHAKEGPAVALLPTVRRQQILTEELLGALFAAQPEKLLAIRREDPAAAGAPRATEGAGDFHVPAPGLLVRQAGMIDSDSFRLEFSGTTSVLREFMRALAVAPRPALVRSVELEPAQADQASGAGSRFSLLVEFPRVASGPSLER</sequence>
<dbReference type="EMBL" id="SDHX01000001">
    <property type="protein sequence ID" value="RXK55841.1"/>
    <property type="molecule type" value="Genomic_DNA"/>
</dbReference>
<dbReference type="AlphaFoldDB" id="A0A4Q1CAE9"/>
<evidence type="ECO:0000256" key="1">
    <source>
        <dbReference type="SAM" id="Phobius"/>
    </source>
</evidence>
<keyword evidence="1" id="KW-0812">Transmembrane</keyword>
<evidence type="ECO:0000313" key="2">
    <source>
        <dbReference type="EMBL" id="RXK55841.1"/>
    </source>
</evidence>
<proteinExistence type="predicted"/>
<name>A0A4Q1CAE9_9BACT</name>
<keyword evidence="1" id="KW-0472">Membrane</keyword>
<organism evidence="2 3">
    <name type="scientific">Oleiharenicola lentus</name>
    <dbReference type="NCBI Taxonomy" id="2508720"/>
    <lineage>
        <taxon>Bacteria</taxon>
        <taxon>Pseudomonadati</taxon>
        <taxon>Verrucomicrobiota</taxon>
        <taxon>Opitutia</taxon>
        <taxon>Opitutales</taxon>
        <taxon>Opitutaceae</taxon>
        <taxon>Oleiharenicola</taxon>
    </lineage>
</organism>
<comment type="caution">
    <text evidence="2">The sequence shown here is derived from an EMBL/GenBank/DDBJ whole genome shotgun (WGS) entry which is preliminary data.</text>
</comment>
<reference evidence="2 3" key="1">
    <citation type="submission" date="2019-01" db="EMBL/GenBank/DDBJ databases">
        <title>Lacunisphaera sp. strain TWA-58.</title>
        <authorList>
            <person name="Chen W.-M."/>
        </authorList>
    </citation>
    <scope>NUCLEOTIDE SEQUENCE [LARGE SCALE GENOMIC DNA]</scope>
    <source>
        <strain evidence="2 3">TWA-58</strain>
    </source>
</reference>
<accession>A0A4Q1CAE9</accession>
<evidence type="ECO:0000313" key="3">
    <source>
        <dbReference type="Proteomes" id="UP000290218"/>
    </source>
</evidence>
<protein>
    <submittedName>
        <fullName evidence="2">Uncharacterized protein</fullName>
    </submittedName>
</protein>